<evidence type="ECO:0000313" key="14">
    <source>
        <dbReference type="EMBL" id="KAK2165297.1"/>
    </source>
</evidence>
<dbReference type="InterPro" id="IPR036388">
    <property type="entry name" value="WH-like_DNA-bd_sf"/>
</dbReference>
<dbReference type="PRINTS" id="PR00053">
    <property type="entry name" value="FORKHEAD"/>
</dbReference>
<keyword evidence="5" id="KW-0862">Zinc</keyword>
<dbReference type="InterPro" id="IPR036390">
    <property type="entry name" value="WH_DNA-bd_sf"/>
</dbReference>
<feature type="region of interest" description="Disordered" evidence="12">
    <location>
        <begin position="927"/>
        <end position="965"/>
    </location>
</feature>
<dbReference type="GO" id="GO:0000978">
    <property type="term" value="F:RNA polymerase II cis-regulatory region sequence-specific DNA binding"/>
    <property type="evidence" value="ECO:0007669"/>
    <property type="project" value="TreeGrafter"/>
</dbReference>
<dbReference type="Gene3D" id="1.20.5.340">
    <property type="match status" value="1"/>
</dbReference>
<comment type="subcellular location">
    <subcellularLocation>
        <location evidence="1 10">Nucleus</location>
    </subcellularLocation>
</comment>
<dbReference type="Gene3D" id="1.10.10.10">
    <property type="entry name" value="Winged helix-like DNA-binding domain superfamily/Winged helix DNA-binding domain"/>
    <property type="match status" value="1"/>
</dbReference>
<feature type="region of interest" description="Disordered" evidence="12">
    <location>
        <begin position="286"/>
        <end position="311"/>
    </location>
</feature>
<dbReference type="SMART" id="SM00339">
    <property type="entry name" value="FH"/>
    <property type="match status" value="1"/>
</dbReference>
<evidence type="ECO:0000256" key="8">
    <source>
        <dbReference type="ARBA" id="ARBA00023163"/>
    </source>
</evidence>
<evidence type="ECO:0000256" key="6">
    <source>
        <dbReference type="ARBA" id="ARBA00023015"/>
    </source>
</evidence>
<evidence type="ECO:0000313" key="15">
    <source>
        <dbReference type="Proteomes" id="UP001208570"/>
    </source>
</evidence>
<feature type="compositionally biased region" description="Basic and acidic residues" evidence="12">
    <location>
        <begin position="90"/>
        <end position="99"/>
    </location>
</feature>
<name>A0AAD9K5Z5_9ANNE</name>
<dbReference type="AlphaFoldDB" id="A0AAD9K5Z5"/>
<keyword evidence="11" id="KW-0175">Coiled coil</keyword>
<comment type="caution">
    <text evidence="14">The sequence shown here is derived from an EMBL/GenBank/DDBJ whole genome shotgun (WGS) entry which is preliminary data.</text>
</comment>
<evidence type="ECO:0000256" key="4">
    <source>
        <dbReference type="ARBA" id="ARBA00022771"/>
    </source>
</evidence>
<keyword evidence="7 10" id="KW-0238">DNA-binding</keyword>
<keyword evidence="8" id="KW-0804">Transcription</keyword>
<feature type="region of interest" description="Disordered" evidence="12">
    <location>
        <begin position="483"/>
        <end position="531"/>
    </location>
</feature>
<keyword evidence="4" id="KW-0863">Zinc-finger</keyword>
<feature type="DNA-binding region" description="Fork-head" evidence="10">
    <location>
        <begin position="655"/>
        <end position="740"/>
    </location>
</feature>
<keyword evidence="9 10" id="KW-0539">Nucleus</keyword>
<feature type="coiled-coil region" evidence="11">
    <location>
        <begin position="165"/>
        <end position="224"/>
    </location>
</feature>
<sequence>MSIPEASQIRARRQPVPGLCPKCTPLLGNSPKQLVAFVNHGMMEVQERSLDGAVNLSTGGAVSPADMNGDAALEHGSSPVQSPVSTKISGIEKRRDSKTNSDAVPALFNMMSPQQLLGIQQQQTIQQLIQQQLLNPQQPMMRPPNLFMQQQPELKFCEQVLQHLNEQLQVNIVQQAQLVQQQRQQLSGGKASKPQELKQMQNQLQQLQLQQQQLIQQIQLQQRQYFLAQGILGLPQMTGHQGLMTPVEMQQLWKEVQAVQGQRDPAANEATPTAAMTSLAMTANPEGASKVSTNGSVVTTTSTSSGSSLASLSQVPPLASVPMATEPGPIGLPSGLIPQIANAVNENTSNSPTTNNKGTKLPPFGPVLNGLPMVNGVNDNSGGQSTHCDGFWINGSSKPTENGASGKRHINNEHQLDDRSTAQARVQMQVVNQLELQMRKSVEVLWLLLCKQEGNEDYFDTAVAALEKEKERLTAMMQHLHMKPGHMSSSSPLSTASSMSDTLPCKSEQMSPIESVKPPTQTPMAPSLPTPATALVSSSLACSLANPVTGSTPSPAAAAAAAIAAAAAMSSAHPGLGAPPGLLPMLATTPSNHHAPVSLASMMTPGLLTPSLTPVSQANSGGGGPIRRRVSDKCNLPISAEIQRNREFYKYSDVRPPFTYASLIRQAIVESPEKQLTLNEIYQWFMNTFAFFRKNQATWKVVTSSRMTHYCAVNAIRTNLSLHKCFVRYEDDFGSFWMVDDIEFLRRRHLTRGRPRKCEIENTAHAVTPKSEPNIQMPGRFVRNLTTSMRAAMGDSGSGPMQGGDFPSDAEMAEDFDQQYPLDMQSGSEEPGEEKGMNGDMGVSQDDNQSNDNIQLRDDQYGPNVHIIKPIETQGDRAMCGLTDPRQSPTQEINEQTLRKESQNSPDLSSQAEHYHTLQEHDLAPQLSIDGNHTTNTSLSPPSPQQPSPLEYHTASKDQPGVMRPEMSPELIANQMERLQAIANYGTQGLFPEHFSLPLCTNPEVERAAL</sequence>
<evidence type="ECO:0000259" key="13">
    <source>
        <dbReference type="PROSITE" id="PS50039"/>
    </source>
</evidence>
<feature type="compositionally biased region" description="Low complexity" evidence="12">
    <location>
        <begin position="488"/>
        <end position="500"/>
    </location>
</feature>
<dbReference type="Proteomes" id="UP001208570">
    <property type="component" value="Unassembled WGS sequence"/>
</dbReference>
<evidence type="ECO:0000256" key="7">
    <source>
        <dbReference type="ARBA" id="ARBA00023125"/>
    </source>
</evidence>
<dbReference type="Pfam" id="PF00250">
    <property type="entry name" value="Forkhead"/>
    <property type="match status" value="1"/>
</dbReference>
<feature type="domain" description="Fork-head" evidence="13">
    <location>
        <begin position="655"/>
        <end position="740"/>
    </location>
</feature>
<feature type="compositionally biased region" description="Low complexity" evidence="12">
    <location>
        <begin position="289"/>
        <end position="311"/>
    </location>
</feature>
<evidence type="ECO:0000256" key="5">
    <source>
        <dbReference type="ARBA" id="ARBA00022833"/>
    </source>
</evidence>
<feature type="region of interest" description="Disordered" evidence="12">
    <location>
        <begin position="822"/>
        <end position="914"/>
    </location>
</feature>
<dbReference type="Pfam" id="PF16159">
    <property type="entry name" value="FOXP-CC"/>
    <property type="match status" value="1"/>
</dbReference>
<dbReference type="GO" id="GO:0008270">
    <property type="term" value="F:zinc ion binding"/>
    <property type="evidence" value="ECO:0007669"/>
    <property type="project" value="UniProtKB-KW"/>
</dbReference>
<dbReference type="PANTHER" id="PTHR45796:SF4">
    <property type="entry name" value="FORKHEAD BOX P, ISOFORM C"/>
    <property type="match status" value="1"/>
</dbReference>
<organism evidence="14 15">
    <name type="scientific">Paralvinella palmiformis</name>
    <dbReference type="NCBI Taxonomy" id="53620"/>
    <lineage>
        <taxon>Eukaryota</taxon>
        <taxon>Metazoa</taxon>
        <taxon>Spiralia</taxon>
        <taxon>Lophotrochozoa</taxon>
        <taxon>Annelida</taxon>
        <taxon>Polychaeta</taxon>
        <taxon>Sedentaria</taxon>
        <taxon>Canalipalpata</taxon>
        <taxon>Terebellida</taxon>
        <taxon>Terebelliformia</taxon>
        <taxon>Alvinellidae</taxon>
        <taxon>Paralvinella</taxon>
    </lineage>
</organism>
<dbReference type="InterPro" id="IPR032354">
    <property type="entry name" value="FOXP-CC"/>
</dbReference>
<dbReference type="EMBL" id="JAODUP010000052">
    <property type="protein sequence ID" value="KAK2165297.1"/>
    <property type="molecule type" value="Genomic_DNA"/>
</dbReference>
<evidence type="ECO:0000256" key="11">
    <source>
        <dbReference type="SAM" id="Coils"/>
    </source>
</evidence>
<dbReference type="InterPro" id="IPR001766">
    <property type="entry name" value="Fork_head_dom"/>
</dbReference>
<evidence type="ECO:0000256" key="9">
    <source>
        <dbReference type="ARBA" id="ARBA00023242"/>
    </source>
</evidence>
<dbReference type="PROSITE" id="PS50039">
    <property type="entry name" value="FORK_HEAD_3"/>
    <property type="match status" value="1"/>
</dbReference>
<dbReference type="GO" id="GO:0000981">
    <property type="term" value="F:DNA-binding transcription factor activity, RNA polymerase II-specific"/>
    <property type="evidence" value="ECO:0007669"/>
    <property type="project" value="TreeGrafter"/>
</dbReference>
<feature type="compositionally biased region" description="Polar residues" evidence="12">
    <location>
        <begin position="78"/>
        <end position="88"/>
    </location>
</feature>
<keyword evidence="6" id="KW-0805">Transcription regulation</keyword>
<feature type="compositionally biased region" description="Polar residues" evidence="12">
    <location>
        <begin position="845"/>
        <end position="854"/>
    </location>
</feature>
<evidence type="ECO:0000256" key="3">
    <source>
        <dbReference type="ARBA" id="ARBA00022723"/>
    </source>
</evidence>
<evidence type="ECO:0000256" key="1">
    <source>
        <dbReference type="ARBA" id="ARBA00004123"/>
    </source>
</evidence>
<gene>
    <name evidence="14" type="ORF">LSH36_52g04033</name>
</gene>
<keyword evidence="3" id="KW-0479">Metal-binding</keyword>
<dbReference type="FunFam" id="1.10.10.10:FF:000010">
    <property type="entry name" value="Forkhead box P2 isoform B"/>
    <property type="match status" value="1"/>
</dbReference>
<keyword evidence="15" id="KW-1185">Reference proteome</keyword>
<protein>
    <recommendedName>
        <fullName evidence="13">Fork-head domain-containing protein</fullName>
    </recommendedName>
</protein>
<keyword evidence="2" id="KW-0678">Repressor</keyword>
<reference evidence="14" key="1">
    <citation type="journal article" date="2023" name="Mol. Biol. Evol.">
        <title>Third-Generation Sequencing Reveals the Adaptive Role of the Epigenome in Three Deep-Sea Polychaetes.</title>
        <authorList>
            <person name="Perez M."/>
            <person name="Aroh O."/>
            <person name="Sun Y."/>
            <person name="Lan Y."/>
            <person name="Juniper S.K."/>
            <person name="Young C.R."/>
            <person name="Angers B."/>
            <person name="Qian P.Y."/>
        </authorList>
    </citation>
    <scope>NUCLEOTIDE SEQUENCE</scope>
    <source>
        <strain evidence="14">P08H-3</strain>
    </source>
</reference>
<feature type="compositionally biased region" description="Polar residues" evidence="12">
    <location>
        <begin position="885"/>
        <end position="896"/>
    </location>
</feature>
<proteinExistence type="predicted"/>
<accession>A0AAD9K5Z5</accession>
<dbReference type="InterPro" id="IPR050998">
    <property type="entry name" value="FOXP"/>
</dbReference>
<feature type="compositionally biased region" description="Polar residues" evidence="12">
    <location>
        <begin position="903"/>
        <end position="912"/>
    </location>
</feature>
<dbReference type="SUPFAM" id="SSF46785">
    <property type="entry name" value="Winged helix' DNA-binding domain"/>
    <property type="match status" value="1"/>
</dbReference>
<feature type="compositionally biased region" description="Polar residues" evidence="12">
    <location>
        <begin position="508"/>
        <end position="524"/>
    </location>
</feature>
<evidence type="ECO:0000256" key="12">
    <source>
        <dbReference type="SAM" id="MobiDB-lite"/>
    </source>
</evidence>
<evidence type="ECO:0000256" key="10">
    <source>
        <dbReference type="PROSITE-ProRule" id="PRU00089"/>
    </source>
</evidence>
<dbReference type="GO" id="GO:0005634">
    <property type="term" value="C:nucleus"/>
    <property type="evidence" value="ECO:0007669"/>
    <property type="project" value="UniProtKB-SubCell"/>
</dbReference>
<feature type="region of interest" description="Disordered" evidence="12">
    <location>
        <begin position="68"/>
        <end position="99"/>
    </location>
</feature>
<dbReference type="PANTHER" id="PTHR45796">
    <property type="entry name" value="FORKHEAD BOX P, ISOFORM C"/>
    <property type="match status" value="1"/>
</dbReference>
<evidence type="ECO:0000256" key="2">
    <source>
        <dbReference type="ARBA" id="ARBA00022491"/>
    </source>
</evidence>